<dbReference type="SUPFAM" id="SSF51735">
    <property type="entry name" value="NAD(P)-binding Rossmann-fold domains"/>
    <property type="match status" value="1"/>
</dbReference>
<dbReference type="GO" id="GO:0019433">
    <property type="term" value="P:triglyceride catabolic process"/>
    <property type="evidence" value="ECO:0007669"/>
    <property type="project" value="TreeGrafter"/>
</dbReference>
<organism evidence="5 6">
    <name type="scientific">Cadophora malorum</name>
    <dbReference type="NCBI Taxonomy" id="108018"/>
    <lineage>
        <taxon>Eukaryota</taxon>
        <taxon>Fungi</taxon>
        <taxon>Dikarya</taxon>
        <taxon>Ascomycota</taxon>
        <taxon>Pezizomycotina</taxon>
        <taxon>Leotiomycetes</taxon>
        <taxon>Helotiales</taxon>
        <taxon>Ploettnerulaceae</taxon>
        <taxon>Cadophora</taxon>
    </lineage>
</organism>
<dbReference type="GO" id="GO:0006654">
    <property type="term" value="P:phosphatidic acid biosynthetic process"/>
    <property type="evidence" value="ECO:0007669"/>
    <property type="project" value="TreeGrafter"/>
</dbReference>
<keyword evidence="6" id="KW-1185">Reference proteome</keyword>
<dbReference type="PRINTS" id="PR00081">
    <property type="entry name" value="GDHRDH"/>
</dbReference>
<dbReference type="Gene3D" id="3.40.50.720">
    <property type="entry name" value="NAD(P)-binding Rossmann-like Domain"/>
    <property type="match status" value="1"/>
</dbReference>
<dbReference type="GO" id="GO:0000140">
    <property type="term" value="F:acylglycerone-phosphate reductase (NADP+) activity"/>
    <property type="evidence" value="ECO:0007669"/>
    <property type="project" value="TreeGrafter"/>
</dbReference>
<dbReference type="PANTHER" id="PTHR44169">
    <property type="entry name" value="NADPH-DEPENDENT 1-ACYLDIHYDROXYACETONE PHOSPHATE REDUCTASE"/>
    <property type="match status" value="1"/>
</dbReference>
<dbReference type="InterPro" id="IPR002347">
    <property type="entry name" value="SDR_fam"/>
</dbReference>
<dbReference type="InterPro" id="IPR036291">
    <property type="entry name" value="NAD(P)-bd_dom_sf"/>
</dbReference>
<dbReference type="Pfam" id="PF00106">
    <property type="entry name" value="adh_short"/>
    <property type="match status" value="1"/>
</dbReference>
<reference evidence="5" key="1">
    <citation type="submission" date="2021-02" db="EMBL/GenBank/DDBJ databases">
        <title>Genome sequence Cadophora malorum strain M34.</title>
        <authorList>
            <person name="Stefanovic E."/>
            <person name="Vu D."/>
            <person name="Scully C."/>
            <person name="Dijksterhuis J."/>
            <person name="Roader J."/>
            <person name="Houbraken J."/>
        </authorList>
    </citation>
    <scope>NUCLEOTIDE SEQUENCE</scope>
    <source>
        <strain evidence="5">M34</strain>
    </source>
</reference>
<evidence type="ECO:0000256" key="4">
    <source>
        <dbReference type="RuleBase" id="RU000363"/>
    </source>
</evidence>
<comment type="caution">
    <text evidence="5">The sequence shown here is derived from an EMBL/GenBank/DDBJ whole genome shotgun (WGS) entry which is preliminary data.</text>
</comment>
<dbReference type="PANTHER" id="PTHR44169:SF6">
    <property type="entry name" value="NADPH-DEPENDENT 1-ACYLDIHYDROXYACETONE PHOSPHATE REDUCTASE"/>
    <property type="match status" value="1"/>
</dbReference>
<sequence>MSTFKRTVLITGCSDGTLGAALAIAFHKAGLHVYATARNPAKMSNLASLGIQILTLDVLYETSITLCASQIPSLDILVNNAGAMYASPISDISIPKAKELFDLNVWSYLAVTQAFLPLLVKSRGTIANHTSLASVLSLPWQATYNASKAAMAMYSDILRLELAPFGVKVVDMKSGLANANMGKGNVWELPKGSLYEIAKERVERAMSGVDFKKGALPSDQWASYVVGDLLRQNTPKVVWRGGSAYLVSWLVMLPSWVMDRMMMKTTGLDVVIKAVAGQK</sequence>
<evidence type="ECO:0008006" key="7">
    <source>
        <dbReference type="Google" id="ProtNLM"/>
    </source>
</evidence>
<dbReference type="PRINTS" id="PR00080">
    <property type="entry name" value="SDRFAMILY"/>
</dbReference>
<keyword evidence="2" id="KW-0521">NADP</keyword>
<evidence type="ECO:0000256" key="2">
    <source>
        <dbReference type="ARBA" id="ARBA00022857"/>
    </source>
</evidence>
<evidence type="ECO:0000313" key="5">
    <source>
        <dbReference type="EMBL" id="KAG4422586.1"/>
    </source>
</evidence>
<dbReference type="InterPro" id="IPR020904">
    <property type="entry name" value="Sc_DH/Rdtase_CS"/>
</dbReference>
<evidence type="ECO:0000256" key="3">
    <source>
        <dbReference type="ARBA" id="ARBA00023002"/>
    </source>
</evidence>
<evidence type="ECO:0000256" key="1">
    <source>
        <dbReference type="ARBA" id="ARBA00006484"/>
    </source>
</evidence>
<proteinExistence type="inferred from homology"/>
<dbReference type="OrthoDB" id="2102561at2759"/>
<dbReference type="AlphaFoldDB" id="A0A8H8BSG2"/>
<dbReference type="GO" id="GO:0005783">
    <property type="term" value="C:endoplasmic reticulum"/>
    <property type="evidence" value="ECO:0007669"/>
    <property type="project" value="TreeGrafter"/>
</dbReference>
<comment type="similarity">
    <text evidence="1 4">Belongs to the short-chain dehydrogenases/reductases (SDR) family.</text>
</comment>
<dbReference type="EMBL" id="JAFJYH010000046">
    <property type="protein sequence ID" value="KAG4422586.1"/>
    <property type="molecule type" value="Genomic_DNA"/>
</dbReference>
<protein>
    <recommendedName>
        <fullName evidence="7">NAD(P)-binding protein</fullName>
    </recommendedName>
</protein>
<gene>
    <name evidence="5" type="ORF">IFR04_004207</name>
</gene>
<accession>A0A8H8BSG2</accession>
<dbReference type="GO" id="GO:0005811">
    <property type="term" value="C:lipid droplet"/>
    <property type="evidence" value="ECO:0007669"/>
    <property type="project" value="TreeGrafter"/>
</dbReference>
<dbReference type="PROSITE" id="PS00061">
    <property type="entry name" value="ADH_SHORT"/>
    <property type="match status" value="1"/>
</dbReference>
<dbReference type="Proteomes" id="UP000664132">
    <property type="component" value="Unassembled WGS sequence"/>
</dbReference>
<evidence type="ECO:0000313" key="6">
    <source>
        <dbReference type="Proteomes" id="UP000664132"/>
    </source>
</evidence>
<name>A0A8H8BSG2_9HELO</name>
<dbReference type="GO" id="GO:0004806">
    <property type="term" value="F:triacylglycerol lipase activity"/>
    <property type="evidence" value="ECO:0007669"/>
    <property type="project" value="TreeGrafter"/>
</dbReference>
<keyword evidence="3" id="KW-0560">Oxidoreductase</keyword>